<name>A0A2T8HNT9_9SPHI</name>
<protein>
    <submittedName>
        <fullName evidence="1">Uncharacterized protein</fullName>
    </submittedName>
</protein>
<dbReference type="AlphaFoldDB" id="A0A2T8HNT9"/>
<comment type="caution">
    <text evidence="1">The sequence shown here is derived from an EMBL/GenBank/DDBJ whole genome shotgun (WGS) entry which is preliminary data.</text>
</comment>
<organism evidence="1 2">
    <name type="scientific">Sphingobacterium corticibacter</name>
    <dbReference type="NCBI Taxonomy" id="2171749"/>
    <lineage>
        <taxon>Bacteria</taxon>
        <taxon>Pseudomonadati</taxon>
        <taxon>Bacteroidota</taxon>
        <taxon>Sphingobacteriia</taxon>
        <taxon>Sphingobacteriales</taxon>
        <taxon>Sphingobacteriaceae</taxon>
        <taxon>Sphingobacterium</taxon>
    </lineage>
</organism>
<accession>A0A2T8HNT9</accession>
<dbReference type="EMBL" id="QDKG01000001">
    <property type="protein sequence ID" value="PVH26972.1"/>
    <property type="molecule type" value="Genomic_DNA"/>
</dbReference>
<sequence length="81" mass="9625">MIEITDKVPSPTKENWGYAMEKMSVGESFPVENGKQQKVRQKAWLLFHRKNELTGLPVTDKLFTVRRDPDDQQNFRCWRDQ</sequence>
<keyword evidence="2" id="KW-1185">Reference proteome</keyword>
<reference evidence="1 2" key="1">
    <citation type="submission" date="2018-04" db="EMBL/GenBank/DDBJ databases">
        <title>Sphingobacterium cortibacter sp. nov.</title>
        <authorList>
            <person name="Li Y."/>
        </authorList>
    </citation>
    <scope>NUCLEOTIDE SEQUENCE [LARGE SCALE GENOMIC DNA]</scope>
    <source>
        <strain evidence="1 2">2c-3</strain>
    </source>
</reference>
<dbReference type="RefSeq" id="WP_116774827.1">
    <property type="nucleotide sequence ID" value="NZ_QDKG01000001.1"/>
</dbReference>
<evidence type="ECO:0000313" key="2">
    <source>
        <dbReference type="Proteomes" id="UP000245627"/>
    </source>
</evidence>
<evidence type="ECO:0000313" key="1">
    <source>
        <dbReference type="EMBL" id="PVH26972.1"/>
    </source>
</evidence>
<proteinExistence type="predicted"/>
<gene>
    <name evidence="1" type="ORF">DC487_05095</name>
</gene>
<dbReference type="Proteomes" id="UP000245627">
    <property type="component" value="Unassembled WGS sequence"/>
</dbReference>